<keyword evidence="3" id="KW-0119">Carbohydrate metabolism</keyword>
<dbReference type="PANTHER" id="PTHR11732">
    <property type="entry name" value="ALDO/KETO REDUCTASE"/>
    <property type="match status" value="1"/>
</dbReference>
<dbReference type="InterPro" id="IPR023210">
    <property type="entry name" value="NADP_OxRdtase_dom"/>
</dbReference>
<name>A0A1Q2YGY6_9ASCO</name>
<dbReference type="OrthoDB" id="416253at2759"/>
<keyword evidence="2" id="KW-0560">Oxidoreductase</keyword>
<dbReference type="FunFam" id="3.20.20.100:FF:000007">
    <property type="entry name" value="NAD(P)H-dependent D-xylose reductase xyl1"/>
    <property type="match status" value="1"/>
</dbReference>
<proteinExistence type="inferred from homology"/>
<evidence type="ECO:0000259" key="4">
    <source>
        <dbReference type="Pfam" id="PF00248"/>
    </source>
</evidence>
<dbReference type="Gene3D" id="3.20.20.100">
    <property type="entry name" value="NADP-dependent oxidoreductase domain"/>
    <property type="match status" value="1"/>
</dbReference>
<organism evidence="5 6">
    <name type="scientific">Pichia membranifaciens</name>
    <dbReference type="NCBI Taxonomy" id="4926"/>
    <lineage>
        <taxon>Eukaryota</taxon>
        <taxon>Fungi</taxon>
        <taxon>Dikarya</taxon>
        <taxon>Ascomycota</taxon>
        <taxon>Saccharomycotina</taxon>
        <taxon>Pichiomycetes</taxon>
        <taxon>Pichiales</taxon>
        <taxon>Pichiaceae</taxon>
        <taxon>Pichia</taxon>
    </lineage>
</organism>
<comment type="similarity">
    <text evidence="1">Belongs to the aldo/keto reductase family.</text>
</comment>
<keyword evidence="6" id="KW-1185">Reference proteome</keyword>
<protein>
    <submittedName>
        <fullName evidence="5">Xylose reductase</fullName>
    </submittedName>
</protein>
<gene>
    <name evidence="5" type="ORF">PMKS-002263</name>
</gene>
<dbReference type="PROSITE" id="PS00062">
    <property type="entry name" value="ALDOKETO_REDUCTASE_2"/>
    <property type="match status" value="1"/>
</dbReference>
<dbReference type="PRINTS" id="PR00069">
    <property type="entry name" value="ALDKETRDTASE"/>
</dbReference>
<evidence type="ECO:0000256" key="1">
    <source>
        <dbReference type="ARBA" id="ARBA00007905"/>
    </source>
</evidence>
<evidence type="ECO:0000313" key="6">
    <source>
        <dbReference type="Proteomes" id="UP000186136"/>
    </source>
</evidence>
<evidence type="ECO:0000256" key="2">
    <source>
        <dbReference type="ARBA" id="ARBA00023002"/>
    </source>
</evidence>
<sequence>MAETTSWIINAEKENLLKFWNMNANDKRPKAPNMMAEKSEPAMSDVIAMENIDSGTNKNAVTTKKVGNRYTSPRSTVDDKSGTTLKNETAADQIYEAIKVGYRLFDGAIDYGNDQEIGKGIKRAIDEGLVKREELTVVSKLWNSYHAPENVVKAINKVLSDLQLDYVDVFYIHFPIAQKFVPIEEKYPPGFYCGKNGWEFEDVPLAVTWAAMEKLVEKGKTKSIGISNFNGALIQDLLRGCKIKPQFLQIEHHPYLVQPRLIKYAQDNDIAVVAYSSFGPQSFIELDVPQAKGAVSLFQHDLIKSIASKHKVSAGKVLLRWATQRGLVVIPKSNKKERLIENFNINDFDLTSKEIEEISKLDKHLRFNDPWTWGAEIPIFI</sequence>
<dbReference type="InterPro" id="IPR020471">
    <property type="entry name" value="AKR"/>
</dbReference>
<accession>A0A1Q2YGY6</accession>
<dbReference type="SUPFAM" id="SSF51430">
    <property type="entry name" value="NAD(P)-linked oxidoreductase"/>
    <property type="match status" value="1"/>
</dbReference>
<evidence type="ECO:0000313" key="5">
    <source>
        <dbReference type="EMBL" id="GAV28788.1"/>
    </source>
</evidence>
<dbReference type="Proteomes" id="UP000186136">
    <property type="component" value="Unassembled WGS sequence"/>
</dbReference>
<dbReference type="PROSITE" id="PS00063">
    <property type="entry name" value="ALDOKETO_REDUCTASE_3"/>
    <property type="match status" value="1"/>
</dbReference>
<dbReference type="Pfam" id="PF00248">
    <property type="entry name" value="Aldo_ket_red"/>
    <property type="match status" value="1"/>
</dbReference>
<reference evidence="5 6" key="1">
    <citation type="submission" date="2016-08" db="EMBL/GenBank/DDBJ databases">
        <title>Whole genome shotgun sequence of Pichia membranifaciens KS47-1.</title>
        <authorList>
            <person name="Konishi M."/>
            <person name="Ishida M."/>
            <person name="Arakawa T."/>
            <person name="Kato Y."/>
            <person name="Horiuchi J."/>
        </authorList>
    </citation>
    <scope>NUCLEOTIDE SEQUENCE [LARGE SCALE GENOMIC DNA]</scope>
    <source>
        <strain evidence="5 6">KS47-1</strain>
    </source>
</reference>
<dbReference type="AlphaFoldDB" id="A0A1Q2YGY6"/>
<dbReference type="GO" id="GO:0016616">
    <property type="term" value="F:oxidoreductase activity, acting on the CH-OH group of donors, NAD or NADP as acceptor"/>
    <property type="evidence" value="ECO:0007669"/>
    <property type="project" value="UniProtKB-ARBA"/>
</dbReference>
<dbReference type="InterPro" id="IPR018170">
    <property type="entry name" value="Aldo/ket_reductase_CS"/>
</dbReference>
<feature type="domain" description="NADP-dependent oxidoreductase" evidence="4">
    <location>
        <begin position="83"/>
        <end position="362"/>
    </location>
</feature>
<comment type="caution">
    <text evidence="5">The sequence shown here is derived from an EMBL/GenBank/DDBJ whole genome shotgun (WGS) entry which is preliminary data.</text>
</comment>
<dbReference type="EMBL" id="BDGI01000088">
    <property type="protein sequence ID" value="GAV28788.1"/>
    <property type="molecule type" value="Genomic_DNA"/>
</dbReference>
<dbReference type="InterPro" id="IPR036812">
    <property type="entry name" value="NAD(P)_OxRdtase_dom_sf"/>
</dbReference>
<evidence type="ECO:0000256" key="3">
    <source>
        <dbReference type="ARBA" id="ARBA00023277"/>
    </source>
</evidence>